<dbReference type="Pfam" id="PF02720">
    <property type="entry name" value="DUF222"/>
    <property type="match status" value="1"/>
</dbReference>
<dbReference type="KEGG" id="mgo:AFA91_15000"/>
<dbReference type="OrthoDB" id="4775237at2"/>
<sequence>MSCGYPQTRFHPQVGFSPVHRGVATGKFERMYEAPLVEIAQFAALSDAELEAQARGWAQAEASASARKHAAMAEIFIRATDTPSTDERRWWFVDPEAAVGAQLGAAQGITAWAALHQAQRGVALRDRLPRVNEVFAAGLVSEMIVRNICWSTALMLDPDKLAAIDAELAAQITSWGRLTLKQIDNTIDDLILKHDPGSFRRGRASRRDRYFDIGSPTDAPGVLSVNGRLQAHLGNAYDARITELIEGVCPDDPRTLHELRHDALGAILDHTTLACECEDPDCARGREPSPRGHLVVHVIAREDTVTAAQHAAPAAPARTDDEPVVEPADDSGGDTAPDTPATADSAETECDTAPGSEPADTDTTTATDAPAALDSADSTAPATEDPDTECDTAPLTVAEFTEAANSTPAAYRAPDEDPLDRVPPAVLFGGAVLPAYALAEIINNATIRPLIHPGDTPPENRYTPSRALADYVRCRDLTCRFPGCDKPADRCDIDHTVPYPAGPTHASNLKCLCRFHHLLKTFWTGPRGWADRQHPDGTVVWTSPSGREYTTVPTSSRRLSITELAKPTGALNLPTTPVPTADPDLRAVNMPKRRRTRAQNTAHAIAAERKLNDDLVAEHNKPPPF</sequence>
<dbReference type="Proteomes" id="UP000062255">
    <property type="component" value="Chromosome"/>
</dbReference>
<dbReference type="InterPro" id="IPR003615">
    <property type="entry name" value="HNH_nuc"/>
</dbReference>
<proteinExistence type="predicted"/>
<dbReference type="PATRIC" id="fig|134601.6.peg.3115"/>
<dbReference type="EMBL" id="CP012150">
    <property type="protein sequence ID" value="AKS32985.1"/>
    <property type="molecule type" value="Genomic_DNA"/>
</dbReference>
<evidence type="ECO:0000313" key="3">
    <source>
        <dbReference type="EMBL" id="AKS32985.1"/>
    </source>
</evidence>
<protein>
    <submittedName>
        <fullName evidence="3">HNH endonuclease</fullName>
    </submittedName>
</protein>
<keyword evidence="3" id="KW-0255">Endonuclease</keyword>
<dbReference type="InterPro" id="IPR003870">
    <property type="entry name" value="DUF222"/>
</dbReference>
<keyword evidence="3" id="KW-0378">Hydrolase</keyword>
<dbReference type="CDD" id="cd00085">
    <property type="entry name" value="HNHc"/>
    <property type="match status" value="1"/>
</dbReference>
<dbReference type="GO" id="GO:0004519">
    <property type="term" value="F:endonuclease activity"/>
    <property type="evidence" value="ECO:0007669"/>
    <property type="project" value="UniProtKB-KW"/>
</dbReference>
<name>A0A0K0X6D0_MYCGD</name>
<feature type="compositionally biased region" description="Acidic residues" evidence="1">
    <location>
        <begin position="322"/>
        <end position="332"/>
    </location>
</feature>
<dbReference type="STRING" id="134601.AFA91_15000"/>
<evidence type="ECO:0000259" key="2">
    <source>
        <dbReference type="SMART" id="SM00507"/>
    </source>
</evidence>
<reference evidence="3 4" key="1">
    <citation type="submission" date="2015-07" db="EMBL/GenBank/DDBJ databases">
        <title>Complete genome sequence of Mycobacterium goodii X7B, a facultative thermophilic biodesulfurizing bacterium.</title>
        <authorList>
            <person name="Yu B."/>
            <person name="Li F."/>
            <person name="Xu P."/>
        </authorList>
    </citation>
    <scope>NUCLEOTIDE SEQUENCE [LARGE SCALE GENOMIC DNA]</scope>
    <source>
        <strain evidence="3 4">X7B</strain>
    </source>
</reference>
<keyword evidence="3" id="KW-0540">Nuclease</keyword>
<feature type="domain" description="HNH nuclease" evidence="2">
    <location>
        <begin position="467"/>
        <end position="518"/>
    </location>
</feature>
<evidence type="ECO:0000256" key="1">
    <source>
        <dbReference type="SAM" id="MobiDB-lite"/>
    </source>
</evidence>
<dbReference type="SMART" id="SM00507">
    <property type="entry name" value="HNHc"/>
    <property type="match status" value="1"/>
</dbReference>
<organism evidence="3 4">
    <name type="scientific">Mycolicibacterium goodii</name>
    <name type="common">Mycobacterium goodii</name>
    <dbReference type="NCBI Taxonomy" id="134601"/>
    <lineage>
        <taxon>Bacteria</taxon>
        <taxon>Bacillati</taxon>
        <taxon>Actinomycetota</taxon>
        <taxon>Actinomycetes</taxon>
        <taxon>Mycobacteriales</taxon>
        <taxon>Mycobacteriaceae</taxon>
        <taxon>Mycolicibacterium</taxon>
    </lineage>
</organism>
<dbReference type="AlphaFoldDB" id="A0A0K0X6D0"/>
<feature type="compositionally biased region" description="Low complexity" evidence="1">
    <location>
        <begin position="361"/>
        <end position="383"/>
    </location>
</feature>
<gene>
    <name evidence="3" type="ORF">AFA91_15000</name>
</gene>
<evidence type="ECO:0000313" key="4">
    <source>
        <dbReference type="Proteomes" id="UP000062255"/>
    </source>
</evidence>
<feature type="compositionally biased region" description="Low complexity" evidence="1">
    <location>
        <begin position="307"/>
        <end position="317"/>
    </location>
</feature>
<feature type="region of interest" description="Disordered" evidence="1">
    <location>
        <begin position="306"/>
        <end position="390"/>
    </location>
</feature>
<accession>A0A0K0X6D0</accession>
<feature type="compositionally biased region" description="Low complexity" evidence="1">
    <location>
        <begin position="334"/>
        <end position="344"/>
    </location>
</feature>